<keyword evidence="5" id="KW-1185">Reference proteome</keyword>
<dbReference type="Pfam" id="PF07786">
    <property type="entry name" value="HGSNAT_cat"/>
    <property type="match status" value="1"/>
</dbReference>
<feature type="transmembrane region" description="Helical" evidence="2">
    <location>
        <begin position="298"/>
        <end position="318"/>
    </location>
</feature>
<feature type="transmembrane region" description="Helical" evidence="2">
    <location>
        <begin position="59"/>
        <end position="82"/>
    </location>
</feature>
<feature type="transmembrane region" description="Helical" evidence="2">
    <location>
        <begin position="363"/>
        <end position="383"/>
    </location>
</feature>
<organism evidence="4 5">
    <name type="scientific">Dactylosporangium cerinum</name>
    <dbReference type="NCBI Taxonomy" id="1434730"/>
    <lineage>
        <taxon>Bacteria</taxon>
        <taxon>Bacillati</taxon>
        <taxon>Actinomycetota</taxon>
        <taxon>Actinomycetes</taxon>
        <taxon>Micromonosporales</taxon>
        <taxon>Micromonosporaceae</taxon>
        <taxon>Dactylosporangium</taxon>
    </lineage>
</organism>
<feature type="domain" description="Heparan-alpha-glucosaminide N-acetyltransferase catalytic" evidence="3">
    <location>
        <begin position="25"/>
        <end position="216"/>
    </location>
</feature>
<reference evidence="5" key="1">
    <citation type="journal article" date="2019" name="Int. J. Syst. Evol. Microbiol.">
        <title>The Global Catalogue of Microorganisms (GCM) 10K type strain sequencing project: providing services to taxonomists for standard genome sequencing and annotation.</title>
        <authorList>
            <consortium name="The Broad Institute Genomics Platform"/>
            <consortium name="The Broad Institute Genome Sequencing Center for Infectious Disease"/>
            <person name="Wu L."/>
            <person name="Ma J."/>
        </authorList>
    </citation>
    <scope>NUCLEOTIDE SEQUENCE [LARGE SCALE GENOMIC DNA]</scope>
    <source>
        <strain evidence="5">CGMCC 4.7152</strain>
    </source>
</reference>
<name>A0ABV9VQV5_9ACTN</name>
<keyword evidence="2" id="KW-0472">Membrane</keyword>
<dbReference type="EMBL" id="JBHSIU010000011">
    <property type="protein sequence ID" value="MFC4998000.1"/>
    <property type="molecule type" value="Genomic_DNA"/>
</dbReference>
<dbReference type="Proteomes" id="UP001595912">
    <property type="component" value="Unassembled WGS sequence"/>
</dbReference>
<dbReference type="RefSeq" id="WP_380114256.1">
    <property type="nucleotide sequence ID" value="NZ_JBHSIU010000011.1"/>
</dbReference>
<feature type="transmembrane region" description="Helical" evidence="2">
    <location>
        <begin position="119"/>
        <end position="140"/>
    </location>
</feature>
<keyword evidence="2" id="KW-1133">Transmembrane helix</keyword>
<proteinExistence type="predicted"/>
<evidence type="ECO:0000256" key="2">
    <source>
        <dbReference type="SAM" id="Phobius"/>
    </source>
</evidence>
<feature type="transmembrane region" description="Helical" evidence="2">
    <location>
        <begin position="145"/>
        <end position="165"/>
    </location>
</feature>
<feature type="transmembrane region" description="Helical" evidence="2">
    <location>
        <begin position="94"/>
        <end position="113"/>
    </location>
</feature>
<evidence type="ECO:0000313" key="4">
    <source>
        <dbReference type="EMBL" id="MFC4998000.1"/>
    </source>
</evidence>
<feature type="transmembrane region" description="Helical" evidence="2">
    <location>
        <begin position="225"/>
        <end position="246"/>
    </location>
</feature>
<feature type="region of interest" description="Disordered" evidence="1">
    <location>
        <begin position="433"/>
        <end position="464"/>
    </location>
</feature>
<evidence type="ECO:0000313" key="5">
    <source>
        <dbReference type="Proteomes" id="UP001595912"/>
    </source>
</evidence>
<protein>
    <submittedName>
        <fullName evidence="4">Heparan-alpha-glucosaminide N-acetyltransferase domain-containing protein</fullName>
    </submittedName>
</protein>
<keyword evidence="2" id="KW-0812">Transmembrane</keyword>
<comment type="caution">
    <text evidence="4">The sequence shown here is derived from an EMBL/GenBank/DDBJ whole genome shotgun (WGS) entry which is preliminary data.</text>
</comment>
<feature type="transmembrane region" description="Helical" evidence="2">
    <location>
        <begin position="330"/>
        <end position="351"/>
    </location>
</feature>
<accession>A0ABV9VQV5</accession>
<gene>
    <name evidence="4" type="ORF">ACFPIJ_09180</name>
</gene>
<feature type="transmembrane region" description="Helical" evidence="2">
    <location>
        <begin position="196"/>
        <end position="213"/>
    </location>
</feature>
<dbReference type="InterPro" id="IPR012429">
    <property type="entry name" value="HGSNAT_cat"/>
</dbReference>
<evidence type="ECO:0000256" key="1">
    <source>
        <dbReference type="SAM" id="MobiDB-lite"/>
    </source>
</evidence>
<sequence length="464" mass="48237">MTAVLDPPASDAAVVQVPVPVKRPRLAGVDAARGVALLGMICLHALYEADAAGNPTWSATAFSGRAAAAFALLVGVGIAFVTGRRQVSRADRPAVAAMIATRGLVIAAIGFLVCAADTVLDAVILPYYGVVFLLAIPLVFLRTRVVAMIGVLLATVGPFVNHVLLPHLPEPSLGDPSFSRLVGDPVGMLTELTLTGFYPSPTWLAYVCAGLVIGRSDLTRPRFAALLVAGGTVVAVWANAVSALLLHRFGGLAHIWAAQPGSGLTEAETTELLKFGGDGFTPSSTWWWLAVNGPHTSTSFEILGSGGCAIAVLGLLLLAGHVRHRILRPLCTVVLAAVAAVGSMTLTFYTAHVLFINSEFDTYSAGTGCLVQVIGAVLIALAVRATVGRGPLEATVTALATRARRWTASRVAARTAVVRPVTAVLLPPVGVAGSVKPPAPRRPHRSEDGRRRTARRRSLPGAGP</sequence>
<evidence type="ECO:0000259" key="3">
    <source>
        <dbReference type="Pfam" id="PF07786"/>
    </source>
</evidence>